<proteinExistence type="predicted"/>
<dbReference type="AlphaFoldDB" id="A0A644YLZ1"/>
<dbReference type="InterPro" id="IPR009296">
    <property type="entry name" value="DUF951"/>
</dbReference>
<accession>A0A644YLZ1</accession>
<gene>
    <name evidence="1" type="ORF">SDC9_75970</name>
</gene>
<evidence type="ECO:0008006" key="2">
    <source>
        <dbReference type="Google" id="ProtNLM"/>
    </source>
</evidence>
<organism evidence="1">
    <name type="scientific">bioreactor metagenome</name>
    <dbReference type="NCBI Taxonomy" id="1076179"/>
    <lineage>
        <taxon>unclassified sequences</taxon>
        <taxon>metagenomes</taxon>
        <taxon>ecological metagenomes</taxon>
    </lineage>
</organism>
<comment type="caution">
    <text evidence="1">The sequence shown here is derived from an EMBL/GenBank/DDBJ whole genome shotgun (WGS) entry which is preliminary data.</text>
</comment>
<dbReference type="PANTHER" id="PTHR38455:SF1">
    <property type="entry name" value="DUF951 DOMAIN-CONTAINING PROTEIN"/>
    <property type="match status" value="1"/>
</dbReference>
<dbReference type="PANTHER" id="PTHR38455">
    <property type="entry name" value="HYPOTHETICAL CYTOSOLIC PROTEIN"/>
    <property type="match status" value="1"/>
</dbReference>
<protein>
    <recommendedName>
        <fullName evidence="2">DUF951 domain-containing protein</fullName>
    </recommendedName>
</protein>
<name>A0A644YLZ1_9ZZZZ</name>
<dbReference type="EMBL" id="VSSQ01005509">
    <property type="protein sequence ID" value="MPM29430.1"/>
    <property type="molecule type" value="Genomic_DNA"/>
</dbReference>
<dbReference type="Pfam" id="PF06107">
    <property type="entry name" value="DUF951"/>
    <property type="match status" value="1"/>
</dbReference>
<evidence type="ECO:0000313" key="1">
    <source>
        <dbReference type="EMBL" id="MPM29430.1"/>
    </source>
</evidence>
<reference evidence="1" key="1">
    <citation type="submission" date="2019-08" db="EMBL/GenBank/DDBJ databases">
        <authorList>
            <person name="Kucharzyk K."/>
            <person name="Murdoch R.W."/>
            <person name="Higgins S."/>
            <person name="Loffler F."/>
        </authorList>
    </citation>
    <scope>NUCLEOTIDE SEQUENCE</scope>
</reference>
<sequence>MSRRLSGGDMEIQVGDICIMKKPHPCGCDRFIVRRVGMDFRIECLKCGREIWMLRSAFEKGLRRIEPTGTQRDKGE</sequence>